<dbReference type="Proteomes" id="UP000017840">
    <property type="component" value="Unassembled WGS sequence"/>
</dbReference>
<dbReference type="PROSITE" id="PS50943">
    <property type="entry name" value="HTH_CROC1"/>
    <property type="match status" value="1"/>
</dbReference>
<evidence type="ECO:0000259" key="3">
    <source>
        <dbReference type="PROSITE" id="PS50943"/>
    </source>
</evidence>
<keyword evidence="1" id="KW-0238">DNA-binding</keyword>
<dbReference type="InterPro" id="IPR010982">
    <property type="entry name" value="Lambda_DNA-bd_dom_sf"/>
</dbReference>
<dbReference type="PANTHER" id="PTHR10245">
    <property type="entry name" value="ENDOTHELIAL DIFFERENTIATION-RELATED FACTOR 1 MULTIPROTEIN BRIDGING FACTOR 1"/>
    <property type="match status" value="1"/>
</dbReference>
<dbReference type="EMBL" id="ASGZ01000016">
    <property type="protein sequence ID" value="ESP89165.1"/>
    <property type="molecule type" value="Genomic_DNA"/>
</dbReference>
<feature type="region of interest" description="Disordered" evidence="2">
    <location>
        <begin position="71"/>
        <end position="97"/>
    </location>
</feature>
<sequence length="97" mass="10884">MFDEMDTVASDFDERIRDARESAGLTQEELADRLNEKASVIRKLERGDHLPSDRVQKKLEKALGISLVEGQDVEDSEWSSESSGSMTLGDVVKRNDN</sequence>
<dbReference type="eggNOG" id="arCOG01863">
    <property type="taxonomic scope" value="Archaea"/>
</dbReference>
<dbReference type="GO" id="GO:0003677">
    <property type="term" value="F:DNA binding"/>
    <property type="evidence" value="ECO:0007669"/>
    <property type="project" value="UniProtKB-KW"/>
</dbReference>
<comment type="caution">
    <text evidence="4">The sequence shown here is derived from an EMBL/GenBank/DDBJ whole genome shotgun (WGS) entry which is preliminary data.</text>
</comment>
<dbReference type="CDD" id="cd00093">
    <property type="entry name" value="HTH_XRE"/>
    <property type="match status" value="1"/>
</dbReference>
<feature type="domain" description="HTH cro/C1-type" evidence="3">
    <location>
        <begin position="16"/>
        <end position="70"/>
    </location>
</feature>
<dbReference type="PANTHER" id="PTHR10245:SF15">
    <property type="entry name" value="ENDOTHELIAL DIFFERENTIATION-RELATED FACTOR 1"/>
    <property type="match status" value="1"/>
</dbReference>
<dbReference type="SUPFAM" id="SSF47413">
    <property type="entry name" value="lambda repressor-like DNA-binding domains"/>
    <property type="match status" value="1"/>
</dbReference>
<dbReference type="SMART" id="SM00530">
    <property type="entry name" value="HTH_XRE"/>
    <property type="match status" value="1"/>
</dbReference>
<reference evidence="4 5" key="1">
    <citation type="journal article" date="2013" name="Genome Announc.">
        <title>Draft Genome Sequence of 'Candidatus Halobonum tyrrellensis' Strain G22, Isolated from the Hypersaline Waters of Lake Tyrrell, Australia.</title>
        <authorList>
            <person name="Ugalde J.A."/>
            <person name="Narasingarao P."/>
            <person name="Kuo S."/>
            <person name="Podell S."/>
            <person name="Allen E.E."/>
        </authorList>
    </citation>
    <scope>NUCLEOTIDE SEQUENCE [LARGE SCALE GENOMIC DNA]</scope>
    <source>
        <strain evidence="4 5">G22</strain>
    </source>
</reference>
<organism evidence="4 5">
    <name type="scientific">Candidatus Halobonum tyrrellensis G22</name>
    <dbReference type="NCBI Taxonomy" id="1324957"/>
    <lineage>
        <taxon>Archaea</taxon>
        <taxon>Methanobacteriati</taxon>
        <taxon>Methanobacteriota</taxon>
        <taxon>Stenosarchaea group</taxon>
        <taxon>Halobacteria</taxon>
        <taxon>Halobacteriales</taxon>
        <taxon>Haloferacaceae</taxon>
        <taxon>Candidatus Halobonum</taxon>
    </lineage>
</organism>
<dbReference type="Gene3D" id="1.10.260.40">
    <property type="entry name" value="lambda repressor-like DNA-binding domains"/>
    <property type="match status" value="1"/>
</dbReference>
<evidence type="ECO:0000313" key="4">
    <source>
        <dbReference type="EMBL" id="ESP89165.1"/>
    </source>
</evidence>
<accession>V4HEM7</accession>
<evidence type="ECO:0000256" key="2">
    <source>
        <dbReference type="SAM" id="MobiDB-lite"/>
    </source>
</evidence>
<keyword evidence="5" id="KW-1185">Reference proteome</keyword>
<proteinExistence type="predicted"/>
<evidence type="ECO:0000313" key="5">
    <source>
        <dbReference type="Proteomes" id="UP000017840"/>
    </source>
</evidence>
<name>V4HEM7_9EURY</name>
<protein>
    <submittedName>
        <fullName evidence="4">XRE family transcriptional regulator</fullName>
    </submittedName>
</protein>
<evidence type="ECO:0000256" key="1">
    <source>
        <dbReference type="ARBA" id="ARBA00023125"/>
    </source>
</evidence>
<gene>
    <name evidence="4" type="ORF">K933_05253</name>
</gene>
<dbReference type="Pfam" id="PF01381">
    <property type="entry name" value="HTH_3"/>
    <property type="match status" value="1"/>
</dbReference>
<dbReference type="InterPro" id="IPR001387">
    <property type="entry name" value="Cro/C1-type_HTH"/>
</dbReference>
<dbReference type="STRING" id="1324957.K933_05253"/>
<dbReference type="AlphaFoldDB" id="V4HEM7"/>